<evidence type="ECO:0000256" key="5">
    <source>
        <dbReference type="SAM" id="MobiDB-lite"/>
    </source>
</evidence>
<dbReference type="GO" id="GO:0032259">
    <property type="term" value="P:methylation"/>
    <property type="evidence" value="ECO:0007669"/>
    <property type="project" value="UniProtKB-KW"/>
</dbReference>
<proteinExistence type="predicted"/>
<evidence type="ECO:0000259" key="7">
    <source>
        <dbReference type="Pfam" id="PF22528"/>
    </source>
</evidence>
<evidence type="ECO:0000313" key="8">
    <source>
        <dbReference type="Proteomes" id="UP001652626"/>
    </source>
</evidence>
<dbReference type="PANTHER" id="PTHR11006">
    <property type="entry name" value="PROTEIN ARGININE N-METHYLTRANSFERASE"/>
    <property type="match status" value="1"/>
</dbReference>
<dbReference type="PROSITE" id="PS51678">
    <property type="entry name" value="SAM_MT_PRMT"/>
    <property type="match status" value="1"/>
</dbReference>
<keyword evidence="8" id="KW-1185">Reference proteome</keyword>
<dbReference type="Proteomes" id="UP001652626">
    <property type="component" value="Chromosome 18"/>
</dbReference>
<keyword evidence="1 4" id="KW-0489">Methyltransferase</keyword>
<evidence type="ECO:0000256" key="1">
    <source>
        <dbReference type="ARBA" id="ARBA00022603"/>
    </source>
</evidence>
<accession>A0A8B8I507</accession>
<feature type="domain" description="Protein arginine N-methyltransferase" evidence="7">
    <location>
        <begin position="153"/>
        <end position="313"/>
    </location>
</feature>
<dbReference type="CDD" id="cd02440">
    <property type="entry name" value="AdoMet_MTases"/>
    <property type="match status" value="1"/>
</dbReference>
<dbReference type="OrthoDB" id="7848332at2759"/>
<evidence type="ECO:0000256" key="3">
    <source>
        <dbReference type="ARBA" id="ARBA00022691"/>
    </source>
</evidence>
<evidence type="ECO:0000256" key="2">
    <source>
        <dbReference type="ARBA" id="ARBA00022679"/>
    </source>
</evidence>
<dbReference type="GO" id="GO:0005634">
    <property type="term" value="C:nucleus"/>
    <property type="evidence" value="ECO:0007669"/>
    <property type="project" value="TreeGrafter"/>
</dbReference>
<dbReference type="GO" id="GO:0042054">
    <property type="term" value="F:histone methyltransferase activity"/>
    <property type="evidence" value="ECO:0007669"/>
    <property type="project" value="TreeGrafter"/>
</dbReference>
<protein>
    <submittedName>
        <fullName evidence="9">Protein arginine N-methyltransferase 6</fullName>
    </submittedName>
</protein>
<dbReference type="AlphaFoldDB" id="A0A8B8I507"/>
<dbReference type="SUPFAM" id="SSF53335">
    <property type="entry name" value="S-adenosyl-L-methionine-dependent methyltransferases"/>
    <property type="match status" value="1"/>
</dbReference>
<dbReference type="InterPro" id="IPR055135">
    <property type="entry name" value="PRMT_dom"/>
</dbReference>
<feature type="domain" description="Methyltransferase" evidence="6">
    <location>
        <begin position="49"/>
        <end position="147"/>
    </location>
</feature>
<keyword evidence="2 4" id="KW-0808">Transferase</keyword>
<dbReference type="InterPro" id="IPR041698">
    <property type="entry name" value="Methyltransf_25"/>
</dbReference>
<dbReference type="Pfam" id="PF22528">
    <property type="entry name" value="PRMT_C"/>
    <property type="match status" value="1"/>
</dbReference>
<dbReference type="InterPro" id="IPR025799">
    <property type="entry name" value="Arg_MeTrfase"/>
</dbReference>
<dbReference type="Gene3D" id="2.70.160.11">
    <property type="entry name" value="Hnrnp arginine n-methyltransferase1"/>
    <property type="match status" value="1"/>
</dbReference>
<dbReference type="RefSeq" id="XP_026491507.2">
    <property type="nucleotide sequence ID" value="XM_026635722.2"/>
</dbReference>
<organism evidence="8 9">
    <name type="scientific">Vanessa tameamea</name>
    <name type="common">Kamehameha butterfly</name>
    <dbReference type="NCBI Taxonomy" id="334116"/>
    <lineage>
        <taxon>Eukaryota</taxon>
        <taxon>Metazoa</taxon>
        <taxon>Ecdysozoa</taxon>
        <taxon>Arthropoda</taxon>
        <taxon>Hexapoda</taxon>
        <taxon>Insecta</taxon>
        <taxon>Pterygota</taxon>
        <taxon>Neoptera</taxon>
        <taxon>Endopterygota</taxon>
        <taxon>Lepidoptera</taxon>
        <taxon>Glossata</taxon>
        <taxon>Ditrysia</taxon>
        <taxon>Papilionoidea</taxon>
        <taxon>Nymphalidae</taxon>
        <taxon>Nymphalinae</taxon>
        <taxon>Vanessa</taxon>
    </lineage>
</organism>
<name>A0A8B8I507_VANTA</name>
<dbReference type="GO" id="GO:0035241">
    <property type="term" value="F:protein-arginine omega-N monomethyltransferase activity"/>
    <property type="evidence" value="ECO:0007669"/>
    <property type="project" value="TreeGrafter"/>
</dbReference>
<dbReference type="GeneID" id="113397401"/>
<dbReference type="Pfam" id="PF13649">
    <property type="entry name" value="Methyltransf_25"/>
    <property type="match status" value="1"/>
</dbReference>
<sequence length="373" mass="42604">MEMDISHDKYFTSYEDLEIHKLMLEDDPRTDAYRKAILENKSYFKNKVIMDVGCGTGILSIFCAQAGARKVYAVEASNMANLAKEIVKENNFEEIIEVLHGKVEDIVLPDDIKVDAIVSEWMGFYLLHEGMLDSVLAARDKFLKPDGEMFPESAIIYVAPSSVPDLYNKWKNFHGVSLSTFSKHLRSSKSDKPEIMQIKKDDLLGTEVAIAWINLREDTPKDLDSYSIQHVVGASKSGQYQGICVWFECNFPELSNNSRIILKTGPDSPMTHWKQTVILLPEEQNVEEQEPISFQLDMKRDQFNPRRYNLQLTLLDPEEVEHPVPCTCHMTKCILMKAVMLQHAEHAMSQKENTNSSILEDDNIDDDDDCSDK</sequence>
<reference evidence="9" key="1">
    <citation type="submission" date="2025-08" db="UniProtKB">
        <authorList>
            <consortium name="RefSeq"/>
        </authorList>
    </citation>
    <scope>IDENTIFICATION</scope>
    <source>
        <tissue evidence="9">Whole body</tissue>
    </source>
</reference>
<dbReference type="Gene3D" id="3.40.50.150">
    <property type="entry name" value="Vaccinia Virus protein VP39"/>
    <property type="match status" value="1"/>
</dbReference>
<evidence type="ECO:0000313" key="9">
    <source>
        <dbReference type="RefSeq" id="XP_026491507.2"/>
    </source>
</evidence>
<dbReference type="OMA" id="CIHVDYT"/>
<evidence type="ECO:0000259" key="6">
    <source>
        <dbReference type="Pfam" id="PF13649"/>
    </source>
</evidence>
<feature type="compositionally biased region" description="Acidic residues" evidence="5">
    <location>
        <begin position="359"/>
        <end position="373"/>
    </location>
</feature>
<gene>
    <name evidence="9" type="primary">LOC113397401</name>
</gene>
<keyword evidence="3 4" id="KW-0949">S-adenosyl-L-methionine</keyword>
<evidence type="ECO:0000256" key="4">
    <source>
        <dbReference type="PROSITE-ProRule" id="PRU01015"/>
    </source>
</evidence>
<dbReference type="GO" id="GO:0035242">
    <property type="term" value="F:protein-arginine omega-N asymmetric methyltransferase activity"/>
    <property type="evidence" value="ECO:0007669"/>
    <property type="project" value="UniProtKB-EC"/>
</dbReference>
<feature type="region of interest" description="Disordered" evidence="5">
    <location>
        <begin position="351"/>
        <end position="373"/>
    </location>
</feature>
<dbReference type="InterPro" id="IPR029063">
    <property type="entry name" value="SAM-dependent_MTases_sf"/>
</dbReference>
<dbReference type="PANTHER" id="PTHR11006:SF122">
    <property type="entry name" value="ARGININE METHYLTRANSFERASE 8"/>
    <property type="match status" value="1"/>
</dbReference>